<keyword evidence="2" id="KW-0805">Transcription regulation</keyword>
<evidence type="ECO:0000256" key="3">
    <source>
        <dbReference type="ARBA" id="ARBA00023125"/>
    </source>
</evidence>
<dbReference type="PANTHER" id="PTHR43214">
    <property type="entry name" value="TWO-COMPONENT RESPONSE REGULATOR"/>
    <property type="match status" value="1"/>
</dbReference>
<dbReference type="SUPFAM" id="SSF46894">
    <property type="entry name" value="C-terminal effector domain of the bipartite response regulators"/>
    <property type="match status" value="1"/>
</dbReference>
<dbReference type="GO" id="GO:0006355">
    <property type="term" value="P:regulation of DNA-templated transcription"/>
    <property type="evidence" value="ECO:0007669"/>
    <property type="project" value="InterPro"/>
</dbReference>
<comment type="caution">
    <text evidence="8">The sequence shown here is derived from an EMBL/GenBank/DDBJ whole genome shotgun (WGS) entry which is preliminary data.</text>
</comment>
<evidence type="ECO:0000256" key="4">
    <source>
        <dbReference type="ARBA" id="ARBA00023163"/>
    </source>
</evidence>
<dbReference type="Proteomes" id="UP001272987">
    <property type="component" value="Unassembled WGS sequence"/>
</dbReference>
<keyword evidence="3" id="KW-0238">DNA-binding</keyword>
<dbReference type="CDD" id="cd06170">
    <property type="entry name" value="LuxR_C_like"/>
    <property type="match status" value="1"/>
</dbReference>
<dbReference type="SMART" id="SM00448">
    <property type="entry name" value="REC"/>
    <property type="match status" value="1"/>
</dbReference>
<evidence type="ECO:0000313" key="10">
    <source>
        <dbReference type="Proteomes" id="UP001272987"/>
    </source>
</evidence>
<evidence type="ECO:0000259" key="7">
    <source>
        <dbReference type="PROSITE" id="PS50110"/>
    </source>
</evidence>
<proteinExistence type="predicted"/>
<feature type="domain" description="Response regulatory" evidence="7">
    <location>
        <begin position="4"/>
        <end position="120"/>
    </location>
</feature>
<dbReference type="InterPro" id="IPR011006">
    <property type="entry name" value="CheY-like_superfamily"/>
</dbReference>
<keyword evidence="4" id="KW-0804">Transcription</keyword>
<dbReference type="EMBL" id="JARAWC010000025">
    <property type="protein sequence ID" value="MDX2963878.1"/>
    <property type="molecule type" value="Genomic_DNA"/>
</dbReference>
<evidence type="ECO:0000259" key="6">
    <source>
        <dbReference type="PROSITE" id="PS50043"/>
    </source>
</evidence>
<dbReference type="PROSITE" id="PS00622">
    <property type="entry name" value="HTH_LUXR_1"/>
    <property type="match status" value="1"/>
</dbReference>
<feature type="modified residue" description="4-aspartylphosphate" evidence="5">
    <location>
        <position position="55"/>
    </location>
</feature>
<dbReference type="Gene3D" id="3.40.50.2300">
    <property type="match status" value="1"/>
</dbReference>
<dbReference type="SMART" id="SM00421">
    <property type="entry name" value="HTH_LUXR"/>
    <property type="match status" value="1"/>
</dbReference>
<dbReference type="PROSITE" id="PS50110">
    <property type="entry name" value="RESPONSE_REGULATORY"/>
    <property type="match status" value="1"/>
</dbReference>
<dbReference type="GO" id="GO:0000160">
    <property type="term" value="P:phosphorelay signal transduction system"/>
    <property type="evidence" value="ECO:0007669"/>
    <property type="project" value="InterPro"/>
</dbReference>
<sequence>MTTRIVLADDQASIRMGFRRILDSQPDMRVVAEAENGVAALEVAQKLTPDVLLADIRMPEMDGLELTRRIGRSVPSVRVVVVTTFELDEYVHTALREGACGFLLKRSRSAVLVEAVRAAAAGDSMISPEITARLLGRFRHPYPTAGRPRELLTAREQEVAQLVAEGLTNSDIGAELFISPGTVKTHLMHLQKKLKVRNRVGIAAWVWESGLMPGARRDDLPNG</sequence>
<dbReference type="SUPFAM" id="SSF52172">
    <property type="entry name" value="CheY-like"/>
    <property type="match status" value="1"/>
</dbReference>
<dbReference type="PROSITE" id="PS50043">
    <property type="entry name" value="HTH_LUXR_2"/>
    <property type="match status" value="1"/>
</dbReference>
<dbReference type="Pfam" id="PF00196">
    <property type="entry name" value="GerE"/>
    <property type="match status" value="1"/>
</dbReference>
<keyword evidence="1 5" id="KW-0597">Phosphoprotein</keyword>
<dbReference type="AlphaFoldDB" id="A0AAP6BFS7"/>
<evidence type="ECO:0000313" key="11">
    <source>
        <dbReference type="Proteomes" id="UP001282288"/>
    </source>
</evidence>
<evidence type="ECO:0000256" key="5">
    <source>
        <dbReference type="PROSITE-ProRule" id="PRU00169"/>
    </source>
</evidence>
<evidence type="ECO:0000313" key="9">
    <source>
        <dbReference type="EMBL" id="MDX3017230.1"/>
    </source>
</evidence>
<dbReference type="Pfam" id="PF00072">
    <property type="entry name" value="Response_reg"/>
    <property type="match status" value="1"/>
</dbReference>
<protein>
    <submittedName>
        <fullName evidence="8">Response regulator transcription factor</fullName>
    </submittedName>
</protein>
<dbReference type="EMBL" id="JARAWP010000002">
    <property type="protein sequence ID" value="MDX3017230.1"/>
    <property type="molecule type" value="Genomic_DNA"/>
</dbReference>
<dbReference type="Proteomes" id="UP001282288">
    <property type="component" value="Unassembled WGS sequence"/>
</dbReference>
<dbReference type="GO" id="GO:0003677">
    <property type="term" value="F:DNA binding"/>
    <property type="evidence" value="ECO:0007669"/>
    <property type="project" value="UniProtKB-KW"/>
</dbReference>
<accession>A0AAP6BFS7</accession>
<name>A0AAP6BFS7_9ACTN</name>
<dbReference type="CDD" id="cd17535">
    <property type="entry name" value="REC_NarL-like"/>
    <property type="match status" value="1"/>
</dbReference>
<dbReference type="PRINTS" id="PR00038">
    <property type="entry name" value="HTHLUXR"/>
</dbReference>
<evidence type="ECO:0000256" key="1">
    <source>
        <dbReference type="ARBA" id="ARBA00022553"/>
    </source>
</evidence>
<keyword evidence="10" id="KW-1185">Reference proteome</keyword>
<gene>
    <name evidence="8" type="ORF">PV399_29750</name>
    <name evidence="9" type="ORF">PV666_04955</name>
</gene>
<organism evidence="8 11">
    <name type="scientific">Streptomyces acidiscabies</name>
    <dbReference type="NCBI Taxonomy" id="42234"/>
    <lineage>
        <taxon>Bacteria</taxon>
        <taxon>Bacillati</taxon>
        <taxon>Actinomycetota</taxon>
        <taxon>Actinomycetes</taxon>
        <taxon>Kitasatosporales</taxon>
        <taxon>Streptomycetaceae</taxon>
        <taxon>Streptomyces</taxon>
    </lineage>
</organism>
<dbReference type="InterPro" id="IPR000792">
    <property type="entry name" value="Tscrpt_reg_LuxR_C"/>
</dbReference>
<dbReference type="InterPro" id="IPR039420">
    <property type="entry name" value="WalR-like"/>
</dbReference>
<evidence type="ECO:0000313" key="8">
    <source>
        <dbReference type="EMBL" id="MDX2963878.1"/>
    </source>
</evidence>
<evidence type="ECO:0000256" key="2">
    <source>
        <dbReference type="ARBA" id="ARBA00023015"/>
    </source>
</evidence>
<feature type="domain" description="HTH luxR-type" evidence="6">
    <location>
        <begin position="145"/>
        <end position="210"/>
    </location>
</feature>
<dbReference type="InterPro" id="IPR016032">
    <property type="entry name" value="Sig_transdc_resp-reg_C-effctor"/>
</dbReference>
<dbReference type="PANTHER" id="PTHR43214:SF24">
    <property type="entry name" value="TRANSCRIPTIONAL REGULATORY PROTEIN NARL-RELATED"/>
    <property type="match status" value="1"/>
</dbReference>
<dbReference type="InterPro" id="IPR058245">
    <property type="entry name" value="NreC/VraR/RcsB-like_REC"/>
</dbReference>
<dbReference type="InterPro" id="IPR001789">
    <property type="entry name" value="Sig_transdc_resp-reg_receiver"/>
</dbReference>
<reference evidence="8 10" key="1">
    <citation type="journal article" date="2023" name="Microb. Genom.">
        <title>Mesoterricola silvestris gen. nov., sp. nov., Mesoterricola sediminis sp. nov., Geothrix oryzae sp. nov., Geothrix edaphica sp. nov., Geothrix rubra sp. nov., and Geothrix limicola sp. nov., six novel members of Acidobacteriota isolated from soils.</title>
        <authorList>
            <person name="Weisberg A.J."/>
            <person name="Pearce E."/>
            <person name="Kramer C.G."/>
            <person name="Chang J.H."/>
            <person name="Clarke C.R."/>
        </authorList>
    </citation>
    <scope>NUCLEOTIDE SEQUENCE</scope>
    <source>
        <strain evidence="9 10">NB05-1H</strain>
        <strain evidence="8">NRRL_B-16521</strain>
    </source>
</reference>